<dbReference type="GO" id="GO:0005886">
    <property type="term" value="C:plasma membrane"/>
    <property type="evidence" value="ECO:0007669"/>
    <property type="project" value="UniProtKB-SubCell"/>
</dbReference>
<evidence type="ECO:0000313" key="12">
    <source>
        <dbReference type="Proteomes" id="UP001016761"/>
    </source>
</evidence>
<gene>
    <name evidence="8" type="primary">fluC</name>
    <name evidence="8" type="synonym">crcB</name>
    <name evidence="9" type="ORF">HT576_05585</name>
    <name evidence="10" type="ORF">HTZ84_15470</name>
</gene>
<keyword evidence="5 8" id="KW-0472">Membrane</keyword>
<dbReference type="GO" id="GO:0140114">
    <property type="term" value="P:cellular detoxification of fluoride"/>
    <property type="evidence" value="ECO:0007669"/>
    <property type="project" value="UniProtKB-UniRule"/>
</dbReference>
<evidence type="ECO:0000256" key="7">
    <source>
        <dbReference type="ARBA" id="ARBA00035585"/>
    </source>
</evidence>
<keyword evidence="8" id="KW-0813">Transport</keyword>
<dbReference type="Proteomes" id="UP001016761">
    <property type="component" value="Unassembled WGS sequence"/>
</dbReference>
<dbReference type="EMBL" id="JABUQZ010000001">
    <property type="protein sequence ID" value="NUC73684.1"/>
    <property type="molecule type" value="Genomic_DNA"/>
</dbReference>
<proteinExistence type="inferred from homology"/>
<evidence type="ECO:0000256" key="2">
    <source>
        <dbReference type="ARBA" id="ARBA00022475"/>
    </source>
</evidence>
<feature type="transmembrane region" description="Helical" evidence="8">
    <location>
        <begin position="70"/>
        <end position="91"/>
    </location>
</feature>
<keyword evidence="8" id="KW-0406">Ion transport</keyword>
<evidence type="ECO:0000256" key="1">
    <source>
        <dbReference type="ARBA" id="ARBA00004651"/>
    </source>
</evidence>
<dbReference type="InterPro" id="IPR003691">
    <property type="entry name" value="FluC"/>
</dbReference>
<keyword evidence="4 8" id="KW-1133">Transmembrane helix</keyword>
<comment type="catalytic activity">
    <reaction evidence="7">
        <text>fluoride(in) = fluoride(out)</text>
        <dbReference type="Rhea" id="RHEA:76159"/>
        <dbReference type="ChEBI" id="CHEBI:17051"/>
    </reaction>
    <physiologicalReaction direction="left-to-right" evidence="7">
        <dbReference type="Rhea" id="RHEA:76160"/>
    </physiologicalReaction>
</comment>
<dbReference type="GO" id="GO:0062054">
    <property type="term" value="F:fluoride channel activity"/>
    <property type="evidence" value="ECO:0007669"/>
    <property type="project" value="UniProtKB-UniRule"/>
</dbReference>
<comment type="caution">
    <text evidence="9">The sequence shown here is derived from an EMBL/GenBank/DDBJ whole genome shotgun (WGS) entry which is preliminary data.</text>
</comment>
<feature type="transmembrane region" description="Helical" evidence="8">
    <location>
        <begin position="12"/>
        <end position="33"/>
    </location>
</feature>
<evidence type="ECO:0000256" key="8">
    <source>
        <dbReference type="HAMAP-Rule" id="MF_00454"/>
    </source>
</evidence>
<evidence type="ECO:0000256" key="4">
    <source>
        <dbReference type="ARBA" id="ARBA00022989"/>
    </source>
</evidence>
<dbReference type="OrthoDB" id="253428at2157"/>
<comment type="caution">
    <text evidence="8">Lacks conserved residue(s) required for the propagation of feature annotation.</text>
</comment>
<evidence type="ECO:0000256" key="6">
    <source>
        <dbReference type="ARBA" id="ARBA00035120"/>
    </source>
</evidence>
<comment type="function">
    <text evidence="8">Fluoride-specific ion channel. Important for reducing fluoride concentration in the cell, thus reducing its toxicity.</text>
</comment>
<keyword evidence="12" id="KW-1185">Reference proteome</keyword>
<feature type="transmembrane region" description="Helical" evidence="8">
    <location>
        <begin position="39"/>
        <end position="58"/>
    </location>
</feature>
<comment type="similarity">
    <text evidence="6 8">Belongs to the fluoride channel Fluc/FEX (TC 1.A.43) family.</text>
</comment>
<dbReference type="AlphaFoldDB" id="A0A8J8GLB0"/>
<comment type="subcellular location">
    <subcellularLocation>
        <location evidence="1 8">Cell membrane</location>
        <topology evidence="1 8">Multi-pass membrane protein</topology>
    </subcellularLocation>
</comment>
<evidence type="ECO:0000313" key="10">
    <source>
        <dbReference type="EMBL" id="NUC73684.1"/>
    </source>
</evidence>
<evidence type="ECO:0000256" key="3">
    <source>
        <dbReference type="ARBA" id="ARBA00022692"/>
    </source>
</evidence>
<protein>
    <recommendedName>
        <fullName evidence="8">Fluoride-specific ion channel FluC</fullName>
    </recommendedName>
</protein>
<evidence type="ECO:0000313" key="11">
    <source>
        <dbReference type="Proteomes" id="UP000728647"/>
    </source>
</evidence>
<accession>A0A8J8GLB0</accession>
<keyword evidence="2 8" id="KW-1003">Cell membrane</keyword>
<dbReference type="RefSeq" id="WP_174681502.1">
    <property type="nucleotide sequence ID" value="NZ_JABUQZ010000001.1"/>
</dbReference>
<sequence length="137" mass="13875">MTADNPFGRLETLALIAVGAFAGANLRFFAMGLGSDVRAVLAVNALGSTALGFIVYEAEYAGLLGRRSRLCLSTGLLSSLTTYSTFALQAALAADPVVLVAVVAGNYGFGFAGVLAGRTVARRLGSVLEPGTGGETA</sequence>
<dbReference type="HAMAP" id="MF_00454">
    <property type="entry name" value="FluC"/>
    <property type="match status" value="1"/>
</dbReference>
<name>A0A8J8GLB0_9EURY</name>
<dbReference type="EMBL" id="JABURA010000001">
    <property type="protein sequence ID" value="NUB90504.1"/>
    <property type="molecule type" value="Genomic_DNA"/>
</dbReference>
<feature type="transmembrane region" description="Helical" evidence="8">
    <location>
        <begin position="97"/>
        <end position="116"/>
    </location>
</feature>
<evidence type="ECO:0000256" key="5">
    <source>
        <dbReference type="ARBA" id="ARBA00023136"/>
    </source>
</evidence>
<evidence type="ECO:0000313" key="9">
    <source>
        <dbReference type="EMBL" id="NUB90504.1"/>
    </source>
</evidence>
<dbReference type="Proteomes" id="UP000728647">
    <property type="component" value="Unassembled WGS sequence"/>
</dbReference>
<keyword evidence="3 8" id="KW-0812">Transmembrane</keyword>
<dbReference type="Pfam" id="PF02537">
    <property type="entry name" value="CRCB"/>
    <property type="match status" value="1"/>
</dbReference>
<organism evidence="9 11">
    <name type="scientific">Haloterrigena gelatinilytica</name>
    <dbReference type="NCBI Taxonomy" id="2741724"/>
    <lineage>
        <taxon>Archaea</taxon>
        <taxon>Methanobacteriati</taxon>
        <taxon>Methanobacteriota</taxon>
        <taxon>Stenosarchaea group</taxon>
        <taxon>Halobacteria</taxon>
        <taxon>Halobacteriales</taxon>
        <taxon>Natrialbaceae</taxon>
        <taxon>Haloterrigena</taxon>
    </lineage>
</organism>
<keyword evidence="8" id="KW-0407">Ion channel</keyword>
<reference evidence="9 12" key="1">
    <citation type="submission" date="2020-06" db="EMBL/GenBank/DDBJ databases">
        <title>Haloterrigena sp. nov., an extremely halophilic archaeon isolated from a saline sediment.</title>
        <authorList>
            <person name="Liu B.-B."/>
        </authorList>
    </citation>
    <scope>NUCLEOTIDE SEQUENCE</scope>
    <source>
        <strain evidence="9">SYSU A121-1</strain>
        <strain evidence="10 12">SYSU A558-1</strain>
    </source>
</reference>